<evidence type="ECO:0000313" key="3">
    <source>
        <dbReference type="Proteomes" id="UP000799324"/>
    </source>
</evidence>
<dbReference type="EMBL" id="MU004486">
    <property type="protein sequence ID" value="KAF2649596.1"/>
    <property type="molecule type" value="Genomic_DNA"/>
</dbReference>
<protein>
    <recommendedName>
        <fullName evidence="4">Suppressor of anucleate metulae protein B</fullName>
    </recommendedName>
</protein>
<dbReference type="SUPFAM" id="SSF144232">
    <property type="entry name" value="HIT/MYND zinc finger-like"/>
    <property type="match status" value="1"/>
</dbReference>
<accession>A0A6A6SP21</accession>
<sequence length="340" mass="38733">MPQEPKAREGYQLCHGCCDVAYCSLQCKHKGSSNHAYVCKTPVPPSMYKVFAPNIWSIPSPMYTSLLDRILQRTLCTTLGDESPLSHEWVKTIHGNLGVPRQLRSDSDTSREGHACAWDESNSVSMAHLYPQWKTLMELTAGFEEHREQRKDSKHEEETPKSGGSAYKTSSDNVDGEDFERAHPHLRRTTSGLMMDWSYDTNVCQPLHLLYTIGRRHSRRSGLQLMLDVTRYDGWVLETLRAKVQAGLGVQEFPKTKIQFDDEGVRTAVHRFERSMEKDPYGPPLFGTDHDRWIASMHPLMTGLRDAKGDEEPNVRVLDRDGRLHVTALRDIEAGEVLLR</sequence>
<organism evidence="2 3">
    <name type="scientific">Lophiostoma macrostomum CBS 122681</name>
    <dbReference type="NCBI Taxonomy" id="1314788"/>
    <lineage>
        <taxon>Eukaryota</taxon>
        <taxon>Fungi</taxon>
        <taxon>Dikarya</taxon>
        <taxon>Ascomycota</taxon>
        <taxon>Pezizomycotina</taxon>
        <taxon>Dothideomycetes</taxon>
        <taxon>Pleosporomycetidae</taxon>
        <taxon>Pleosporales</taxon>
        <taxon>Lophiostomataceae</taxon>
        <taxon>Lophiostoma</taxon>
    </lineage>
</organism>
<dbReference type="OrthoDB" id="438641at2759"/>
<dbReference type="AlphaFoldDB" id="A0A6A6SP21"/>
<feature type="region of interest" description="Disordered" evidence="1">
    <location>
        <begin position="144"/>
        <end position="178"/>
    </location>
</feature>
<dbReference type="Proteomes" id="UP000799324">
    <property type="component" value="Unassembled WGS sequence"/>
</dbReference>
<evidence type="ECO:0000256" key="1">
    <source>
        <dbReference type="SAM" id="MobiDB-lite"/>
    </source>
</evidence>
<reference evidence="2" key="1">
    <citation type="journal article" date="2020" name="Stud. Mycol.">
        <title>101 Dothideomycetes genomes: a test case for predicting lifestyles and emergence of pathogens.</title>
        <authorList>
            <person name="Haridas S."/>
            <person name="Albert R."/>
            <person name="Binder M."/>
            <person name="Bloem J."/>
            <person name="Labutti K."/>
            <person name="Salamov A."/>
            <person name="Andreopoulos B."/>
            <person name="Baker S."/>
            <person name="Barry K."/>
            <person name="Bills G."/>
            <person name="Bluhm B."/>
            <person name="Cannon C."/>
            <person name="Castanera R."/>
            <person name="Culley D."/>
            <person name="Daum C."/>
            <person name="Ezra D."/>
            <person name="Gonzalez J."/>
            <person name="Henrissat B."/>
            <person name="Kuo A."/>
            <person name="Liang C."/>
            <person name="Lipzen A."/>
            <person name="Lutzoni F."/>
            <person name="Magnuson J."/>
            <person name="Mondo S."/>
            <person name="Nolan M."/>
            <person name="Ohm R."/>
            <person name="Pangilinan J."/>
            <person name="Park H.-J."/>
            <person name="Ramirez L."/>
            <person name="Alfaro M."/>
            <person name="Sun H."/>
            <person name="Tritt A."/>
            <person name="Yoshinaga Y."/>
            <person name="Zwiers L.-H."/>
            <person name="Turgeon B."/>
            <person name="Goodwin S."/>
            <person name="Spatafora J."/>
            <person name="Crous P."/>
            <person name="Grigoriev I."/>
        </authorList>
    </citation>
    <scope>NUCLEOTIDE SEQUENCE</scope>
    <source>
        <strain evidence="2">CBS 122681</strain>
    </source>
</reference>
<feature type="compositionally biased region" description="Basic and acidic residues" evidence="1">
    <location>
        <begin position="144"/>
        <end position="160"/>
    </location>
</feature>
<keyword evidence="3" id="KW-1185">Reference proteome</keyword>
<evidence type="ECO:0000313" key="2">
    <source>
        <dbReference type="EMBL" id="KAF2649596.1"/>
    </source>
</evidence>
<evidence type="ECO:0008006" key="4">
    <source>
        <dbReference type="Google" id="ProtNLM"/>
    </source>
</evidence>
<gene>
    <name evidence="2" type="ORF">K491DRAFT_175268</name>
</gene>
<proteinExistence type="predicted"/>
<name>A0A6A6SP21_9PLEO</name>